<gene>
    <name evidence="1" type="ORF">PVE_P0220</name>
</gene>
<dbReference type="EMBL" id="LT599585">
    <property type="protein sequence ID" value="SBW85260.1"/>
    <property type="molecule type" value="Genomic_DNA"/>
</dbReference>
<name>A0A1D3KAC5_PSEVE</name>
<keyword evidence="1" id="KW-0614">Plasmid</keyword>
<protein>
    <submittedName>
        <fullName evidence="1">Uncharacterized protein</fullName>
    </submittedName>
</protein>
<evidence type="ECO:0000313" key="1">
    <source>
        <dbReference type="EMBL" id="SBW85260.1"/>
    </source>
</evidence>
<geneLocation type="plasmid" evidence="2">
    <name>pve_Plasmid</name>
</geneLocation>
<dbReference type="AlphaFoldDB" id="A0A1D3KAC5"/>
<evidence type="ECO:0000313" key="2">
    <source>
        <dbReference type="Proteomes" id="UP000245431"/>
    </source>
</evidence>
<reference evidence="2" key="1">
    <citation type="submission" date="2016-07" db="EMBL/GenBank/DDBJ databases">
        <authorList>
            <person name="Florea S."/>
            <person name="Webb J.S."/>
            <person name="Jaromczyk J."/>
            <person name="Schardl C.L."/>
        </authorList>
    </citation>
    <scope>NUCLEOTIDE SEQUENCE [LARGE SCALE GENOMIC DNA]</scope>
    <source>
        <strain evidence="2">1YdBTEX2</strain>
        <plasmid evidence="2">Plasmid pve_Plasmid</plasmid>
    </source>
</reference>
<proteinExistence type="predicted"/>
<organism evidence="1 2">
    <name type="scientific">Pseudomonas veronii 1YdBTEX2</name>
    <dbReference type="NCBI Taxonomy" id="1295141"/>
    <lineage>
        <taxon>Bacteria</taxon>
        <taxon>Pseudomonadati</taxon>
        <taxon>Pseudomonadota</taxon>
        <taxon>Gammaproteobacteria</taxon>
        <taxon>Pseudomonadales</taxon>
        <taxon>Pseudomonadaceae</taxon>
        <taxon>Pseudomonas</taxon>
    </lineage>
</organism>
<sequence length="155" mass="16494">MNMRVLEVEAGYEVLNPPLLEMQPGEPHHQLGRFFTVVALENGGAWVYDGAYDSGVSTVHLTEEILSQLSVQKIDKTAETRFSDLMTALASSAAAANEQRALVSEHNGAAAAVDASHRFFAQFLSGQIKGLAAKGLINPNLAVVMTVLATGVELA</sequence>
<dbReference type="Proteomes" id="UP000245431">
    <property type="component" value="Plasmid PVE_plasmid"/>
</dbReference>
<accession>A0A1D3KAC5</accession>